<dbReference type="AlphaFoldDB" id="A0A1Y6D1G6"/>
<sequence length="191" mass="20783">MASSNYDCSVTQGFNFKKDEQVLVGHVVALTIGGTTFTADMTLTDPIDNTKTVTAVGVISNISWGGGYAEPIMLYFQISSENKKAASILIHQNMMDTTATITFNVYDFDQKAKTYYKAFWTNDANMNGLVLKQGGELAFTVADDEGREVISPRNFAMGLGVMPQDTQQAIQMAVSNTDKFSKQWGVTVGGT</sequence>
<organism evidence="1 2">
    <name type="scientific">Methylomagnum ishizawai</name>
    <dbReference type="NCBI Taxonomy" id="1760988"/>
    <lineage>
        <taxon>Bacteria</taxon>
        <taxon>Pseudomonadati</taxon>
        <taxon>Pseudomonadota</taxon>
        <taxon>Gammaproteobacteria</taxon>
        <taxon>Methylococcales</taxon>
        <taxon>Methylococcaceae</taxon>
        <taxon>Methylomagnum</taxon>
    </lineage>
</organism>
<dbReference type="RefSeq" id="WP_085212298.1">
    <property type="nucleotide sequence ID" value="NZ_FXAM01000001.1"/>
</dbReference>
<protein>
    <submittedName>
        <fullName evidence="1">Uncharacterized protein</fullName>
    </submittedName>
</protein>
<dbReference type="STRING" id="1760988.SAMN02949497_2025"/>
<dbReference type="Proteomes" id="UP000192923">
    <property type="component" value="Unassembled WGS sequence"/>
</dbReference>
<keyword evidence="2" id="KW-1185">Reference proteome</keyword>
<evidence type="ECO:0000313" key="2">
    <source>
        <dbReference type="Proteomes" id="UP000192923"/>
    </source>
</evidence>
<name>A0A1Y6D1G6_9GAMM</name>
<evidence type="ECO:0000313" key="1">
    <source>
        <dbReference type="EMBL" id="SMF94693.1"/>
    </source>
</evidence>
<reference evidence="1 2" key="1">
    <citation type="submission" date="2016-12" db="EMBL/GenBank/DDBJ databases">
        <authorList>
            <person name="Song W.-J."/>
            <person name="Kurnit D.M."/>
        </authorList>
    </citation>
    <scope>NUCLEOTIDE SEQUENCE [LARGE SCALE GENOMIC DNA]</scope>
    <source>
        <strain evidence="1 2">175</strain>
    </source>
</reference>
<dbReference type="OrthoDB" id="6398251at2"/>
<accession>A0A1Y6D1G6</accession>
<proteinExistence type="predicted"/>
<gene>
    <name evidence="1" type="ORF">SAMN02949497_2025</name>
</gene>
<dbReference type="EMBL" id="FXAM01000001">
    <property type="protein sequence ID" value="SMF94693.1"/>
    <property type="molecule type" value="Genomic_DNA"/>
</dbReference>